<feature type="compositionally biased region" description="Polar residues" evidence="1">
    <location>
        <begin position="81"/>
        <end position="107"/>
    </location>
</feature>
<name>A0A8T1PDV1_CARIL</name>
<feature type="region of interest" description="Disordered" evidence="1">
    <location>
        <begin position="333"/>
        <end position="352"/>
    </location>
</feature>
<feature type="domain" description="Calmodulin-binding" evidence="2">
    <location>
        <begin position="697"/>
        <end position="808"/>
    </location>
</feature>
<feature type="compositionally biased region" description="Basic residues" evidence="1">
    <location>
        <begin position="43"/>
        <end position="54"/>
    </location>
</feature>
<feature type="compositionally biased region" description="Polar residues" evidence="1">
    <location>
        <begin position="338"/>
        <end position="347"/>
    </location>
</feature>
<feature type="region of interest" description="Disordered" evidence="1">
    <location>
        <begin position="690"/>
        <end position="712"/>
    </location>
</feature>
<feature type="region of interest" description="Disordered" evidence="1">
    <location>
        <begin position="1180"/>
        <end position="1207"/>
    </location>
</feature>
<protein>
    <recommendedName>
        <fullName evidence="2">Calmodulin-binding domain-containing protein</fullName>
    </recommendedName>
</protein>
<feature type="compositionally biased region" description="Basic and acidic residues" evidence="1">
    <location>
        <begin position="1124"/>
        <end position="1133"/>
    </location>
</feature>
<reference evidence="4" key="2">
    <citation type="submission" date="2021-01" db="EMBL/GenBank/DDBJ databases">
        <authorList>
            <person name="Lovell J.T."/>
            <person name="Bentley N."/>
            <person name="Bhattarai G."/>
            <person name="Jenkins J.W."/>
            <person name="Sreedasyam A."/>
            <person name="Alarcon Y."/>
            <person name="Bock C."/>
            <person name="Boston L."/>
            <person name="Carlson J."/>
            <person name="Cervantes K."/>
            <person name="Clermont K."/>
            <person name="Krom N."/>
            <person name="Kubenka K."/>
            <person name="Mamidi S."/>
            <person name="Mattison C."/>
            <person name="Monteros M."/>
            <person name="Pisani C."/>
            <person name="Plott C."/>
            <person name="Rajasekar S."/>
            <person name="Rhein H.S."/>
            <person name="Rohla C."/>
            <person name="Song M."/>
            <person name="Hilaire R.S."/>
            <person name="Shu S."/>
            <person name="Wells L."/>
            <person name="Wang X."/>
            <person name="Webber J."/>
            <person name="Heerema R.J."/>
            <person name="Klein P."/>
            <person name="Conner P."/>
            <person name="Grauke L."/>
            <person name="Grimwood J."/>
            <person name="Schmutz J."/>
            <person name="Randall J.J."/>
        </authorList>
    </citation>
    <scope>NUCLEOTIDE SEQUENCE</scope>
    <source>
        <tissue evidence="4">Leaf</tissue>
    </source>
</reference>
<accession>A0A8T1PDV1</accession>
<feature type="region of interest" description="Disordered" evidence="1">
    <location>
        <begin position="595"/>
        <end position="615"/>
    </location>
</feature>
<evidence type="ECO:0000313" key="4">
    <source>
        <dbReference type="EMBL" id="KAG6694351.1"/>
    </source>
</evidence>
<feature type="compositionally biased region" description="Basic and acidic residues" evidence="1">
    <location>
        <begin position="431"/>
        <end position="444"/>
    </location>
</feature>
<evidence type="ECO:0000256" key="1">
    <source>
        <dbReference type="SAM" id="MobiDB-lite"/>
    </source>
</evidence>
<feature type="compositionally biased region" description="Acidic residues" evidence="1">
    <location>
        <begin position="1095"/>
        <end position="1105"/>
    </location>
</feature>
<dbReference type="PANTHER" id="PTHR33923:SF3">
    <property type="entry name" value="CALMODULIN BINDING PROTEIN PICBP"/>
    <property type="match status" value="1"/>
</dbReference>
<dbReference type="EMBL" id="CM031833">
    <property type="protein sequence ID" value="KAG6694351.1"/>
    <property type="molecule type" value="Genomic_DNA"/>
</dbReference>
<feature type="region of interest" description="Disordered" evidence="1">
    <location>
        <begin position="1"/>
        <end position="131"/>
    </location>
</feature>
<feature type="region of interest" description="Disordered" evidence="1">
    <location>
        <begin position="431"/>
        <end position="455"/>
    </location>
</feature>
<dbReference type="Proteomes" id="UP000811609">
    <property type="component" value="Chromosome 9"/>
</dbReference>
<dbReference type="InterPro" id="IPR044681">
    <property type="entry name" value="PICBP-like"/>
</dbReference>
<dbReference type="PANTHER" id="PTHR33923">
    <property type="entry name" value="CALMODULIN-BINDING PROTEIN-RELATED"/>
    <property type="match status" value="1"/>
</dbReference>
<reference evidence="3" key="1">
    <citation type="submission" date="2020-12" db="EMBL/GenBank/DDBJ databases">
        <title>WGS assembly of Carya illinoinensis cv. Pawnee.</title>
        <authorList>
            <person name="Platts A."/>
            <person name="Shu S."/>
            <person name="Wright S."/>
            <person name="Barry K."/>
            <person name="Edger P."/>
            <person name="Pires J.C."/>
            <person name="Schmutz J."/>
        </authorList>
    </citation>
    <scope>NUCLEOTIDE SEQUENCE</scope>
    <source>
        <tissue evidence="3">Leaf</tissue>
    </source>
</reference>
<evidence type="ECO:0000259" key="2">
    <source>
        <dbReference type="SMART" id="SM01054"/>
    </source>
</evidence>
<gene>
    <name evidence="3" type="ORF">CIPAW_09G043600</name>
    <name evidence="4" type="ORF">I3842_09G043600</name>
</gene>
<feature type="compositionally biased region" description="Polar residues" evidence="1">
    <location>
        <begin position="114"/>
        <end position="125"/>
    </location>
</feature>
<evidence type="ECO:0000313" key="5">
    <source>
        <dbReference type="Proteomes" id="UP000811609"/>
    </source>
</evidence>
<comment type="caution">
    <text evidence="3">The sequence shown here is derived from an EMBL/GenBank/DDBJ whole genome shotgun (WGS) entry which is preliminary data.</text>
</comment>
<dbReference type="SMART" id="SM01054">
    <property type="entry name" value="CaM_binding"/>
    <property type="match status" value="2"/>
</dbReference>
<evidence type="ECO:0000313" key="3">
    <source>
        <dbReference type="EMBL" id="KAG6641015.1"/>
    </source>
</evidence>
<dbReference type="Pfam" id="PF07839">
    <property type="entry name" value="CaM_binding"/>
    <property type="match status" value="2"/>
</dbReference>
<sequence>MISNKLEAGTDYDSVGSAESEMASITKDSSCFGDNSDRGGKDPKKKLKKLRSIKFSRFPSLRSSNRLTKSRNGHLIAFSANPPSSGQSTPNKMSDVSPSYMKATSSSDARRKGSFQNPMTTSARRSSLKPEKRLARMASLKFKRTLMSKSSGGTEVQRKAKRSRSIRQEKLEGPRFSTRSFKFRYQARSRNSESSFSSCYQNRKKSCVSKPKSTLSSNKSVRVVTRASSLRPVRVLTKMGTFKSKKSSTVKCCQICQSPNSSMNKATCSSILKDSKFPNSLELELQPGEHESTGTSFMNVCTYTYCSLHGHHHNAAPPLRRFISMRRRLPKTQKSMKRQCQFSNGKRSGNRKKGLQANQMLHNGDLAVANATKAISPVKQKDGRDLFVKNQAEEPKGMANGVGISGGEDEELSDLEYQDEMLLSDTKYSHMSEATHEDRKEEKIGTPNNGEAEANSVLIDKTRRPTDDEFLELTGSNSDGSSEFDLDSLEEQITGNEEKKGELEPEHELFHKISTQSDSKPNMINDAKHKMQFKNQKYIGMWHLMYKHAVVGIDSKAGNQLPLEELKDEEQVKDEAQVKDTNNLLGTNNCSSSEGFFEIGKGTSRESRDHPKNELRQSEAIKLVQKAFDDILLREFQDYPTDDASISSSISSDRELFKKSNGEGREWSISASYEPAKDSKVQNPETTWLKADSIGTPKEGKSASNMRNESDQKAPKSWSYLKKLIIFNRFFKALEKVKIFNRRGPRYLSLKPDPEAEEVHLRHQTTDKRKSTEEWMLDNALQQVISKLAPAQKRKVALLVEAFESVLPLSEVETSQRSNSAVRTRANPIQACVCDGSSTQEGGETSHESNYEEFAEILIGKTSFHEKTFKAYPDQVGDFLRDKQIPSMKFSELRETSSDCCCIKTAQEITASQDTDEEWKEKQISAINLDKVENKFLLADGPPDSIISCSPEIKDPSSGNKFSSKPEDIVSTCHEEVGKNWKVSKEITLSSQFYNSGSESEARDSGMHLLISAPCPLKEQIKAEEERNGRTALESISFPEVSSFEEFKHDCTIDVANEARIEKKRNMRLWYLVYKHMVSSIAATDGPKLHFGEAGEEEQLDDADSLPEASISSSGQDSSEIDQETNRYNEADEQKVELHRIEAIKLVEEAIDEISLPEIQDLSPNDLMSTSDMIPGERLSEEKTGEGGEPFISNCKDSFTESHKKDPGEKWLKYGNISTQEGDKAAMNVGKKSNKEIPRNWSTLKKWILLKRFTKALEKVGKFNAREPRDLPLEPNTEREKVQLRHQGMDQRKNAEEWMLDYALQQVVARLTPARKRKVELLVQAFETVIPTIER</sequence>
<keyword evidence="5" id="KW-1185">Reference proteome</keyword>
<feature type="region of interest" description="Disordered" evidence="1">
    <location>
        <begin position="1095"/>
        <end position="1133"/>
    </location>
</feature>
<dbReference type="Proteomes" id="UP000811246">
    <property type="component" value="Chromosome 9"/>
</dbReference>
<proteinExistence type="predicted"/>
<dbReference type="GO" id="GO:0005516">
    <property type="term" value="F:calmodulin binding"/>
    <property type="evidence" value="ECO:0007669"/>
    <property type="project" value="InterPro"/>
</dbReference>
<feature type="compositionally biased region" description="Basic and acidic residues" evidence="1">
    <location>
        <begin position="603"/>
        <end position="615"/>
    </location>
</feature>
<organism evidence="3 5">
    <name type="scientific">Carya illinoinensis</name>
    <name type="common">Pecan</name>
    <dbReference type="NCBI Taxonomy" id="32201"/>
    <lineage>
        <taxon>Eukaryota</taxon>
        <taxon>Viridiplantae</taxon>
        <taxon>Streptophyta</taxon>
        <taxon>Embryophyta</taxon>
        <taxon>Tracheophyta</taxon>
        <taxon>Spermatophyta</taxon>
        <taxon>Magnoliopsida</taxon>
        <taxon>eudicotyledons</taxon>
        <taxon>Gunneridae</taxon>
        <taxon>Pentapetalae</taxon>
        <taxon>rosids</taxon>
        <taxon>fabids</taxon>
        <taxon>Fagales</taxon>
        <taxon>Juglandaceae</taxon>
        <taxon>Carya</taxon>
    </lineage>
</organism>
<feature type="domain" description="Calmodulin-binding" evidence="2">
    <location>
        <begin position="1217"/>
        <end position="1331"/>
    </location>
</feature>
<feature type="compositionally biased region" description="Basic and acidic residues" evidence="1">
    <location>
        <begin position="1198"/>
        <end position="1207"/>
    </location>
</feature>
<dbReference type="InterPro" id="IPR012417">
    <property type="entry name" value="CaM-bd_dom_pln"/>
</dbReference>
<dbReference type="EMBL" id="CM031817">
    <property type="protein sequence ID" value="KAG6641015.1"/>
    <property type="molecule type" value="Genomic_DNA"/>
</dbReference>
<feature type="region of interest" description="Disordered" evidence="1">
    <location>
        <begin position="148"/>
        <end position="173"/>
    </location>
</feature>